<evidence type="ECO:0000256" key="1">
    <source>
        <dbReference type="SAM" id="Phobius"/>
    </source>
</evidence>
<evidence type="ECO:0000313" key="3">
    <source>
        <dbReference type="Proteomes" id="UP000049979"/>
    </source>
</evidence>
<feature type="transmembrane region" description="Helical" evidence="1">
    <location>
        <begin position="55"/>
        <end position="74"/>
    </location>
</feature>
<accession>A0A0M6W9P2</accession>
<sequence>MQEQNLEEWKEKIDRSAEQITVPDTLTPGAVQQMLEERKNRTSAGRKEHRHYRRFAGIAAAVAVLVIAVGTYGWNKYGTDDAQPKKAALSVTETVDSTQDTEKKEQIGAFTLAKSYQDVYAAVQKKSNSQKELAEGTVDDSFFVEDTGSAEAKKESSGTHSDTNLQVNGVDEGDIVKNDGNYLYVLNDDRVTIVDIRDKNMRKLSEIRPELTENDILLQLYVDNDRLYVIKQGWETQQEEIQSDSTEADNDSGFIRCYKDIAYEPDGNVSTVLLTYDISERANPVLSATMKMDGAYQSSRKVGNFIYLFTDRWVSRDGKNWKAQVIPEIAGKKADAGCFYVQKNGTTEVIMASVNLKEPSKAADHMVLLDSGRQVYMGTDAIYLYQMEYERGEKTKIAKFSYKNGMFSAIAETTVKGAIWDTFAISESGGELRILTTDSQNSLSENRLYLLDADLKKEGLLENIAKGEEIYAARYLGNIAYFITYHNTDPLFAVDISDPAHPKPLGNVKMTGYSDYLHPFGDGLLLGIGYETDAKTSEKTGVKLTMFDISDPINLRILDSVTINEDFCSAAENYKCAFVDTGRGLVGFATETWTKTNYNRYMLFQWDGTSFVKKISLKKTQQKMDTWTGAEQMRGLSSGDCFYVLHVERDDFSLISYDMKNDFQEIETKKY</sequence>
<organism evidence="2 3">
    <name type="scientific">Roseburia faecis</name>
    <dbReference type="NCBI Taxonomy" id="301302"/>
    <lineage>
        <taxon>Bacteria</taxon>
        <taxon>Bacillati</taxon>
        <taxon>Bacillota</taxon>
        <taxon>Clostridia</taxon>
        <taxon>Lachnospirales</taxon>
        <taxon>Lachnospiraceae</taxon>
        <taxon>Roseburia</taxon>
    </lineage>
</organism>
<dbReference type="RefSeq" id="WP_055066766.1">
    <property type="nucleotide sequence ID" value="NZ_CP173697.1"/>
</dbReference>
<reference evidence="3" key="1">
    <citation type="submission" date="2015-05" db="EMBL/GenBank/DDBJ databases">
        <authorList>
            <consortium name="Pathogen Informatics"/>
        </authorList>
    </citation>
    <scope>NUCLEOTIDE SEQUENCE [LARGE SCALE GENOMIC DNA]</scope>
    <source>
        <strain evidence="3">M72</strain>
    </source>
</reference>
<dbReference type="InterPro" id="IPR019198">
    <property type="entry name" value="Beta_propeller_containing"/>
</dbReference>
<dbReference type="Pfam" id="PF09826">
    <property type="entry name" value="Beta_propel"/>
    <property type="match status" value="1"/>
</dbReference>
<keyword evidence="1" id="KW-0472">Membrane</keyword>
<protein>
    <submittedName>
        <fullName evidence="2">Secreted protein containing C-terminal beta-propeller domain distantly related to WD-40 repeats</fullName>
    </submittedName>
</protein>
<dbReference type="Proteomes" id="UP000049979">
    <property type="component" value="Unassembled WGS sequence"/>
</dbReference>
<dbReference type="EMBL" id="CVRR01000003">
    <property type="protein sequence ID" value="CRL32110.1"/>
    <property type="molecule type" value="Genomic_DNA"/>
</dbReference>
<dbReference type="STRING" id="301302.ERS852420_01894"/>
<keyword evidence="1" id="KW-0812">Transmembrane</keyword>
<gene>
    <name evidence="2" type="ORF">M72_19511</name>
</gene>
<dbReference type="SUPFAM" id="SSF82171">
    <property type="entry name" value="DPP6 N-terminal domain-like"/>
    <property type="match status" value="1"/>
</dbReference>
<evidence type="ECO:0000313" key="2">
    <source>
        <dbReference type="EMBL" id="CRL32110.1"/>
    </source>
</evidence>
<keyword evidence="1" id="KW-1133">Transmembrane helix</keyword>
<dbReference type="OrthoDB" id="9778998at2"/>
<proteinExistence type="predicted"/>
<name>A0A0M6W9P2_9FIRM</name>
<keyword evidence="3" id="KW-1185">Reference proteome</keyword>
<dbReference type="AlphaFoldDB" id="A0A0M6W9P2"/>